<organism evidence="2 3">
    <name type="scientific">Thermoanaerobaculum aquaticum</name>
    <dbReference type="NCBI Taxonomy" id="1312852"/>
    <lineage>
        <taxon>Bacteria</taxon>
        <taxon>Pseudomonadati</taxon>
        <taxon>Acidobacteriota</taxon>
        <taxon>Thermoanaerobaculia</taxon>
        <taxon>Thermoanaerobaculales</taxon>
        <taxon>Thermoanaerobaculaceae</taxon>
        <taxon>Thermoanaerobaculum</taxon>
    </lineage>
</organism>
<keyword evidence="3" id="KW-1185">Reference proteome</keyword>
<dbReference type="InterPro" id="IPR046867">
    <property type="entry name" value="AldOxase/xan_DH_MoCoBD2"/>
</dbReference>
<dbReference type="GO" id="GO:0016491">
    <property type="term" value="F:oxidoreductase activity"/>
    <property type="evidence" value="ECO:0007669"/>
    <property type="project" value="InterPro"/>
</dbReference>
<proteinExistence type="predicted"/>
<evidence type="ECO:0000313" key="3">
    <source>
        <dbReference type="Proteomes" id="UP000027284"/>
    </source>
</evidence>
<evidence type="ECO:0000313" key="2">
    <source>
        <dbReference type="EMBL" id="KDA53390.1"/>
    </source>
</evidence>
<dbReference type="Pfam" id="PF20256">
    <property type="entry name" value="MoCoBD_2"/>
    <property type="match status" value="2"/>
</dbReference>
<dbReference type="InterPro" id="IPR012368">
    <property type="entry name" value="OxRdtase_Mopterin-bd_su_IorB"/>
</dbReference>
<dbReference type="EMBL" id="JMFG01000023">
    <property type="protein sequence ID" value="KDA53390.1"/>
    <property type="molecule type" value="Genomic_DNA"/>
</dbReference>
<name>A0A062XY39_9BACT</name>
<reference evidence="2 3" key="1">
    <citation type="submission" date="2014-04" db="EMBL/GenBank/DDBJ databases">
        <title>The Genome Sequence of Thermoanaerobaculum aquaticum MP-01, The First Cultivated Group 23 Acidobacterium.</title>
        <authorList>
            <person name="Stamps B.W."/>
            <person name="Losey N.A."/>
            <person name="Lawson P.A."/>
            <person name="Stevenson B.S."/>
        </authorList>
    </citation>
    <scope>NUCLEOTIDE SEQUENCE [LARGE SCALE GENOMIC DNA]</scope>
    <source>
        <strain evidence="2 3">MP-01</strain>
    </source>
</reference>
<dbReference type="AlphaFoldDB" id="A0A062XY39"/>
<dbReference type="Pfam" id="PF02738">
    <property type="entry name" value="MoCoBD_1"/>
    <property type="match status" value="1"/>
</dbReference>
<dbReference type="SMART" id="SM01008">
    <property type="entry name" value="Ald_Xan_dh_C"/>
    <property type="match status" value="1"/>
</dbReference>
<feature type="domain" description="Aldehyde oxidase/xanthine dehydrogenase a/b hammerhead" evidence="1">
    <location>
        <begin position="198"/>
        <end position="276"/>
    </location>
</feature>
<dbReference type="InterPro" id="IPR052516">
    <property type="entry name" value="N-heterocyclic_Hydroxylase"/>
</dbReference>
<accession>A0A062XY39</accession>
<dbReference type="Gene3D" id="3.30.365.10">
    <property type="entry name" value="Aldehyde oxidase/xanthine dehydrogenase, molybdopterin binding domain"/>
    <property type="match status" value="4"/>
</dbReference>
<dbReference type="Proteomes" id="UP000027284">
    <property type="component" value="Unassembled WGS sequence"/>
</dbReference>
<dbReference type="InterPro" id="IPR006311">
    <property type="entry name" value="TAT_signal"/>
</dbReference>
<protein>
    <recommendedName>
        <fullName evidence="1">Aldehyde oxidase/xanthine dehydrogenase a/b hammerhead domain-containing protein</fullName>
    </recommendedName>
</protein>
<dbReference type="PIRSF" id="PIRSF036389">
    <property type="entry name" value="IOR_B"/>
    <property type="match status" value="1"/>
</dbReference>
<dbReference type="InterPro" id="IPR000674">
    <property type="entry name" value="Ald_Oxase/Xan_DH_a/b"/>
</dbReference>
<comment type="caution">
    <text evidence="2">The sequence shown here is derived from an EMBL/GenBank/DDBJ whole genome shotgun (WGS) entry which is preliminary data.</text>
</comment>
<dbReference type="OrthoDB" id="9767994at2"/>
<dbReference type="SUPFAM" id="SSF56003">
    <property type="entry name" value="Molybdenum cofactor-binding domain"/>
    <property type="match status" value="2"/>
</dbReference>
<dbReference type="STRING" id="1312852.EG19_06465"/>
<dbReference type="InterPro" id="IPR037165">
    <property type="entry name" value="AldOxase/xan_DH_Mopterin-bd_sf"/>
</dbReference>
<dbReference type="PANTHER" id="PTHR47495">
    <property type="entry name" value="ALDEHYDE DEHYDROGENASE"/>
    <property type="match status" value="1"/>
</dbReference>
<dbReference type="InterPro" id="IPR008274">
    <property type="entry name" value="AldOxase/xan_DH_MoCoBD1"/>
</dbReference>
<evidence type="ECO:0000259" key="1">
    <source>
        <dbReference type="SMART" id="SM01008"/>
    </source>
</evidence>
<dbReference type="PROSITE" id="PS51318">
    <property type="entry name" value="TAT"/>
    <property type="match status" value="1"/>
</dbReference>
<dbReference type="RefSeq" id="WP_038049901.1">
    <property type="nucleotide sequence ID" value="NZ_JMFG01000023.1"/>
</dbReference>
<sequence length="693" mass="74520">MKGQGLSRRELLNLSMMVGGGLVLGRVFPALAEEPAALQPNPFVRVGTDGRVTIWVNKSEMGQGVLTGLAQIIADELGADWSQVEAVQADADAKFGNQNTGGSTAVRTQFEELRKAGAAAREMLVQAAAKRWGVPAETLIARGGKVLDPKTGSSLAFRELVAEAAKLPVPQNPRLKDPKDFDFIGKPLPRVDARAKLTGKATFGCDVRLPGMLFAVVARPEVFGARLVSFEEKPALQVEGVVKVVPVSSGVAVVARDTWAALKGRAALKVVWEPGEAASFSSKALLTTMEELAPKPGKEAAKHGEGFLLPAGARKLEASFSLPFLAHAPMEPQNATAWFHDGGLEVWAPTQVPMPARQEAARVAGLPVEKVTLHVTFLGGGFGRRLSSDFVAEAVEVAKHFTVPVQLLWTREDDMTHDFYRPPSVHFLQAAIAGKQILAWRHHQVTCSIGQQRNPSRAGQVDRGALEGAEPPYAIPHWLLEQTLLPVPVPLGAWRSVYASQNPFASEHFFDLVARELKADPYQLRLKLLPEGPLKAALRLAGEKAGWGKPLPAGWGRGVACCSSFGSHVAEVAEVSVRKEKLKVERVVVAIHCGRAINPRLVEQQLVSAVVFGLSAFLRGRITVEGGKVLETNFDRYEPLRFHEMPRVEVHIVPSEEPPGGVGEPGVPPLAPAVANAILAATGKAVNRLPWEA</sequence>
<dbReference type="Gene3D" id="3.90.1170.50">
    <property type="entry name" value="Aldehyde oxidase/xanthine dehydrogenase, a/b hammerhead"/>
    <property type="match status" value="1"/>
</dbReference>
<dbReference type="PANTHER" id="PTHR47495:SF2">
    <property type="entry name" value="ALDEHYDE DEHYDROGENASE"/>
    <property type="match status" value="1"/>
</dbReference>
<gene>
    <name evidence="2" type="ORF">EG19_06465</name>
</gene>